<dbReference type="PANTHER" id="PTHR47074:SF61">
    <property type="entry name" value="RNASE H TYPE-1 DOMAIN-CONTAINING PROTEIN"/>
    <property type="match status" value="1"/>
</dbReference>
<feature type="compositionally biased region" description="Basic and acidic residues" evidence="1">
    <location>
        <begin position="484"/>
        <end position="499"/>
    </location>
</feature>
<dbReference type="Gene3D" id="3.30.420.10">
    <property type="entry name" value="Ribonuclease H-like superfamily/Ribonuclease H"/>
    <property type="match status" value="1"/>
</dbReference>
<keyword evidence="4" id="KW-0548">Nucleotidyltransferase</keyword>
<dbReference type="EMBL" id="SMMG02000009">
    <property type="protein sequence ID" value="KAA3462788.1"/>
    <property type="molecule type" value="Genomic_DNA"/>
</dbReference>
<gene>
    <name evidence="4" type="ORF">EPI10_029242</name>
</gene>
<keyword evidence="4" id="KW-0695">RNA-directed DNA polymerase</keyword>
<feature type="domain" description="RNase H type-1" evidence="2">
    <location>
        <begin position="347"/>
        <end position="467"/>
    </location>
</feature>
<dbReference type="InterPro" id="IPR026960">
    <property type="entry name" value="RVT-Znf"/>
</dbReference>
<evidence type="ECO:0000313" key="4">
    <source>
        <dbReference type="EMBL" id="KAA3462788.1"/>
    </source>
</evidence>
<proteinExistence type="predicted"/>
<name>A0A5B6V0X0_9ROSI</name>
<dbReference type="InterPro" id="IPR036397">
    <property type="entry name" value="RNaseH_sf"/>
</dbReference>
<dbReference type="CDD" id="cd06222">
    <property type="entry name" value="RNase_H_like"/>
    <property type="match status" value="1"/>
</dbReference>
<organism evidence="4 5">
    <name type="scientific">Gossypium australe</name>
    <dbReference type="NCBI Taxonomy" id="47621"/>
    <lineage>
        <taxon>Eukaryota</taxon>
        <taxon>Viridiplantae</taxon>
        <taxon>Streptophyta</taxon>
        <taxon>Embryophyta</taxon>
        <taxon>Tracheophyta</taxon>
        <taxon>Spermatophyta</taxon>
        <taxon>Magnoliopsida</taxon>
        <taxon>eudicotyledons</taxon>
        <taxon>Gunneridae</taxon>
        <taxon>Pentapetalae</taxon>
        <taxon>rosids</taxon>
        <taxon>malvids</taxon>
        <taxon>Malvales</taxon>
        <taxon>Malvaceae</taxon>
        <taxon>Malvoideae</taxon>
        <taxon>Gossypium</taxon>
    </lineage>
</organism>
<accession>A0A5B6V0X0</accession>
<dbReference type="SUPFAM" id="SSF53098">
    <property type="entry name" value="Ribonuclease H-like"/>
    <property type="match status" value="1"/>
</dbReference>
<sequence>MAPFNISLLAKQGWRLLNFLNSLVARVFKAKYFPESSFLQSSSGTSGSYVWRSIWATKGSLEKGLIWKVGTGTHISISQDIWIPDYAGGRLLFSFNNLHCDKVAGLICNNVREWNKELIVNTFPGDVADLILRIPLSTVPHEDFLAWSGESSGVFSVRSSYKLLQKWDPTAYALHNNYRTFYRKLWRVEIPSKIKIFIWKLSWNYIASKVNLYARKLGNNSVCPRCSGSEETLNHLFRGCPVSAEIWRLLSNMDLASYTTVEFSEWLTLVLISLPLEKCRLFCIVLWSIWGDRNSRIHDKTTKSSQEIVRFIYRYLQELGGIRMTSSKCSNKSWEWKNPPENRLKFNFDGAYDGRNKISASGVVVRDNRGQVIISNAVIHRGVQNAFEAEALACRRATQIALEMEKKGSIIEGDSLTVIKKCQNLDQDKSQISPYIFDVHHMKSRDRSLKFDFIHRSANNLAHILAVESLRRKEEHYLPGGTARESRTKEEERNDERKGQSTVTRQSS</sequence>
<reference evidence="5" key="1">
    <citation type="journal article" date="2019" name="Plant Biotechnol. J.">
        <title>Genome sequencing of the Australian wild diploid species Gossypium australe highlights disease resistance and delayed gland morphogenesis.</title>
        <authorList>
            <person name="Cai Y."/>
            <person name="Cai X."/>
            <person name="Wang Q."/>
            <person name="Wang P."/>
            <person name="Zhang Y."/>
            <person name="Cai C."/>
            <person name="Xu Y."/>
            <person name="Wang K."/>
            <person name="Zhou Z."/>
            <person name="Wang C."/>
            <person name="Geng S."/>
            <person name="Li B."/>
            <person name="Dong Q."/>
            <person name="Hou Y."/>
            <person name="Wang H."/>
            <person name="Ai P."/>
            <person name="Liu Z."/>
            <person name="Yi F."/>
            <person name="Sun M."/>
            <person name="An G."/>
            <person name="Cheng J."/>
            <person name="Zhang Y."/>
            <person name="Shi Q."/>
            <person name="Xie Y."/>
            <person name="Shi X."/>
            <person name="Chang Y."/>
            <person name="Huang F."/>
            <person name="Chen Y."/>
            <person name="Hong S."/>
            <person name="Mi L."/>
            <person name="Sun Q."/>
            <person name="Zhang L."/>
            <person name="Zhou B."/>
            <person name="Peng R."/>
            <person name="Zhang X."/>
            <person name="Liu F."/>
        </authorList>
    </citation>
    <scope>NUCLEOTIDE SEQUENCE [LARGE SCALE GENOMIC DNA]</scope>
    <source>
        <strain evidence="5">cv. PA1801</strain>
    </source>
</reference>
<dbReference type="InterPro" id="IPR002156">
    <property type="entry name" value="RNaseH_domain"/>
</dbReference>
<dbReference type="Pfam" id="PF13966">
    <property type="entry name" value="zf-RVT"/>
    <property type="match status" value="1"/>
</dbReference>
<dbReference type="AlphaFoldDB" id="A0A5B6V0X0"/>
<dbReference type="InterPro" id="IPR012337">
    <property type="entry name" value="RNaseH-like_sf"/>
</dbReference>
<dbReference type="PANTHER" id="PTHR47074">
    <property type="entry name" value="BNAC02G40300D PROTEIN"/>
    <property type="match status" value="1"/>
</dbReference>
<evidence type="ECO:0000259" key="2">
    <source>
        <dbReference type="Pfam" id="PF13456"/>
    </source>
</evidence>
<dbReference type="Pfam" id="PF13456">
    <property type="entry name" value="RVT_3"/>
    <property type="match status" value="1"/>
</dbReference>
<evidence type="ECO:0000259" key="3">
    <source>
        <dbReference type="Pfam" id="PF13966"/>
    </source>
</evidence>
<dbReference type="Proteomes" id="UP000325315">
    <property type="component" value="Unassembled WGS sequence"/>
</dbReference>
<feature type="domain" description="Reverse transcriptase zinc-binding" evidence="3">
    <location>
        <begin position="155"/>
        <end position="247"/>
    </location>
</feature>
<dbReference type="InterPro" id="IPR044730">
    <property type="entry name" value="RNase_H-like_dom_plant"/>
</dbReference>
<dbReference type="OrthoDB" id="1906820at2759"/>
<dbReference type="GO" id="GO:0003964">
    <property type="term" value="F:RNA-directed DNA polymerase activity"/>
    <property type="evidence" value="ECO:0007669"/>
    <property type="project" value="UniProtKB-KW"/>
</dbReference>
<evidence type="ECO:0000256" key="1">
    <source>
        <dbReference type="SAM" id="MobiDB-lite"/>
    </source>
</evidence>
<keyword evidence="4" id="KW-0808">Transferase</keyword>
<protein>
    <submittedName>
        <fullName evidence="4">Reverse transcriptase</fullName>
    </submittedName>
</protein>
<dbReference type="GO" id="GO:0003676">
    <property type="term" value="F:nucleic acid binding"/>
    <property type="evidence" value="ECO:0007669"/>
    <property type="project" value="InterPro"/>
</dbReference>
<keyword evidence="5" id="KW-1185">Reference proteome</keyword>
<comment type="caution">
    <text evidence="4">The sequence shown here is derived from an EMBL/GenBank/DDBJ whole genome shotgun (WGS) entry which is preliminary data.</text>
</comment>
<dbReference type="GO" id="GO:0004523">
    <property type="term" value="F:RNA-DNA hybrid ribonuclease activity"/>
    <property type="evidence" value="ECO:0007669"/>
    <property type="project" value="InterPro"/>
</dbReference>
<dbReference type="InterPro" id="IPR052929">
    <property type="entry name" value="RNase_H-like_EbsB-rel"/>
</dbReference>
<evidence type="ECO:0000313" key="5">
    <source>
        <dbReference type="Proteomes" id="UP000325315"/>
    </source>
</evidence>
<feature type="region of interest" description="Disordered" evidence="1">
    <location>
        <begin position="476"/>
        <end position="508"/>
    </location>
</feature>